<evidence type="ECO:0000313" key="3">
    <source>
        <dbReference type="Proteomes" id="UP000694680"/>
    </source>
</evidence>
<protein>
    <submittedName>
        <fullName evidence="2">Uncharacterized protein</fullName>
    </submittedName>
</protein>
<dbReference type="Ensembl" id="ENSGWIT00000032215.1">
    <property type="protein sequence ID" value="ENSGWIP00000029515.1"/>
    <property type="gene ID" value="ENSGWIG00000015423.1"/>
</dbReference>
<reference evidence="2" key="2">
    <citation type="submission" date="2025-08" db="UniProtKB">
        <authorList>
            <consortium name="Ensembl"/>
        </authorList>
    </citation>
    <scope>IDENTIFICATION</scope>
</reference>
<keyword evidence="1" id="KW-0472">Membrane</keyword>
<organism evidence="2 3">
    <name type="scientific">Gouania willdenowi</name>
    <name type="common">Blunt-snouted clingfish</name>
    <name type="synonym">Lepadogaster willdenowi</name>
    <dbReference type="NCBI Taxonomy" id="441366"/>
    <lineage>
        <taxon>Eukaryota</taxon>
        <taxon>Metazoa</taxon>
        <taxon>Chordata</taxon>
        <taxon>Craniata</taxon>
        <taxon>Vertebrata</taxon>
        <taxon>Euteleostomi</taxon>
        <taxon>Actinopterygii</taxon>
        <taxon>Neopterygii</taxon>
        <taxon>Teleostei</taxon>
        <taxon>Neoteleostei</taxon>
        <taxon>Acanthomorphata</taxon>
        <taxon>Ovalentaria</taxon>
        <taxon>Blenniimorphae</taxon>
        <taxon>Blenniiformes</taxon>
        <taxon>Gobiesocoidei</taxon>
        <taxon>Gobiesocidae</taxon>
        <taxon>Gobiesocinae</taxon>
        <taxon>Gouania</taxon>
    </lineage>
</organism>
<keyword evidence="3" id="KW-1185">Reference proteome</keyword>
<sequence length="119" mass="12865">MCSRVIGQEEKRRINLGCSSSSNGEAGLLDSDSESHFFGLHPASPGLGHYLHKPIIMMVMGSLVSIVGVILYLVQSPGMTESARSVASACLSIGLMFVVVGLVWVPILKEKHQRRLCIQ</sequence>
<name>A0A8C5GFJ5_GOUWI</name>
<feature type="transmembrane region" description="Helical" evidence="1">
    <location>
        <begin position="86"/>
        <end position="105"/>
    </location>
</feature>
<dbReference type="Pfam" id="PF15099">
    <property type="entry name" value="PIRT"/>
    <property type="match status" value="1"/>
</dbReference>
<dbReference type="AlphaFoldDB" id="A0A8C5GFJ5"/>
<dbReference type="Proteomes" id="UP000694680">
    <property type="component" value="Chromosome 19"/>
</dbReference>
<keyword evidence="1" id="KW-0812">Transmembrane</keyword>
<reference evidence="2" key="1">
    <citation type="submission" date="2020-06" db="EMBL/GenBank/DDBJ databases">
        <authorList>
            <consortium name="Wellcome Sanger Institute Data Sharing"/>
        </authorList>
    </citation>
    <scope>NUCLEOTIDE SEQUENCE [LARGE SCALE GENOMIC DNA]</scope>
</reference>
<evidence type="ECO:0000313" key="2">
    <source>
        <dbReference type="Ensembl" id="ENSGWIP00000029515.1"/>
    </source>
</evidence>
<keyword evidence="1" id="KW-1133">Transmembrane helix</keyword>
<reference evidence="2" key="3">
    <citation type="submission" date="2025-09" db="UniProtKB">
        <authorList>
            <consortium name="Ensembl"/>
        </authorList>
    </citation>
    <scope>IDENTIFICATION</scope>
</reference>
<accession>A0A8C5GFJ5</accession>
<proteinExistence type="predicted"/>
<feature type="transmembrane region" description="Helical" evidence="1">
    <location>
        <begin position="55"/>
        <end position="74"/>
    </location>
</feature>
<evidence type="ECO:0000256" key="1">
    <source>
        <dbReference type="SAM" id="Phobius"/>
    </source>
</evidence>
<dbReference type="InterPro" id="IPR028068">
    <property type="entry name" value="PIRT"/>
</dbReference>